<feature type="region of interest" description="Disordered" evidence="1">
    <location>
        <begin position="106"/>
        <end position="128"/>
    </location>
</feature>
<dbReference type="Proteomes" id="UP000189513">
    <property type="component" value="Unassembled WGS sequence"/>
</dbReference>
<dbReference type="STRING" id="36022.A0A061B5Q1"/>
<evidence type="ECO:0000256" key="1">
    <source>
        <dbReference type="SAM" id="MobiDB-lite"/>
    </source>
</evidence>
<dbReference type="OrthoDB" id="10052321at2759"/>
<dbReference type="GO" id="GO:0003735">
    <property type="term" value="F:structural constituent of ribosome"/>
    <property type="evidence" value="ECO:0007669"/>
    <property type="project" value="TreeGrafter"/>
</dbReference>
<sequence>MLSSTKTLPTNSGAVTQQVRHFSRRRIAYPFYQTPARGRTEKKDHATTLRYQMGLFLGKKNYKGEYPNNKYFNPPQDHQPNYIAPDLERGVSQIDYKTGKPIDLNGKPLENSVQKRPDRKLTPFPNNQFTQTNLALSNEDREEIYQRIAVDKVPIQEVAVNFGIKIPRLEAVVRLKEIEKKWQAKNKVTPELKKMSNTMYKMFPLFERPRHSDNLSEIPVPVKTLQSRFLTIAESEPFGPVDAAKVFGLEPASETLAKLAETGHTDSVKSSQNKQKEVFTAKAEEKDRYVFKFHKAKVGQVGFRYGTTLRDNKKDRKFSYNNSGKMVNALPTSG</sequence>
<reference evidence="2" key="1">
    <citation type="journal article" date="2014" name="Genome Announc.">
        <title>Genome sequence of the yeast Cyberlindnera fabianii (Hansenula fabianii).</title>
        <authorList>
            <person name="Freel K.C."/>
            <person name="Sarilar V."/>
            <person name="Neuveglise C."/>
            <person name="Devillers H."/>
            <person name="Friedrich A."/>
            <person name="Schacherer J."/>
        </authorList>
    </citation>
    <scope>NUCLEOTIDE SEQUENCE</scope>
    <source>
        <strain evidence="2">YJS4271</strain>
    </source>
</reference>
<reference evidence="3" key="3">
    <citation type="submission" date="2017-01" db="EMBL/GenBank/DDBJ databases">
        <authorList>
            <person name="Mah S.A."/>
            <person name="Swanson W.J."/>
            <person name="Moy G.W."/>
            <person name="Vacquier V.D."/>
        </authorList>
    </citation>
    <scope>NUCLEOTIDE SEQUENCE [LARGE SCALE GENOMIC DNA]</scope>
    <source>
        <strain evidence="3">65</strain>
    </source>
</reference>
<organism evidence="2">
    <name type="scientific">Cyberlindnera fabianii</name>
    <name type="common">Yeast</name>
    <name type="synonym">Hansenula fabianii</name>
    <dbReference type="NCBI Taxonomy" id="36022"/>
    <lineage>
        <taxon>Eukaryota</taxon>
        <taxon>Fungi</taxon>
        <taxon>Dikarya</taxon>
        <taxon>Ascomycota</taxon>
        <taxon>Saccharomycotina</taxon>
        <taxon>Saccharomycetes</taxon>
        <taxon>Phaffomycetales</taxon>
        <taxon>Phaffomycetaceae</taxon>
        <taxon>Cyberlindnera</taxon>
    </lineage>
</organism>
<dbReference type="VEuPathDB" id="FungiDB:BON22_1343"/>
<dbReference type="GO" id="GO:0005763">
    <property type="term" value="C:mitochondrial small ribosomal subunit"/>
    <property type="evidence" value="ECO:0007669"/>
    <property type="project" value="TreeGrafter"/>
</dbReference>
<dbReference type="EMBL" id="LK052901">
    <property type="protein sequence ID" value="CDR45135.1"/>
    <property type="molecule type" value="Genomic_DNA"/>
</dbReference>
<dbReference type="GO" id="GO:0032543">
    <property type="term" value="P:mitochondrial translation"/>
    <property type="evidence" value="ECO:0007669"/>
    <property type="project" value="TreeGrafter"/>
</dbReference>
<evidence type="ECO:0000313" key="4">
    <source>
        <dbReference type="Proteomes" id="UP000189513"/>
    </source>
</evidence>
<dbReference type="PANTHER" id="PTHR28158:SF1">
    <property type="entry name" value="SMALL RIBOSOMAL SUBUNIT PROTEIN MS45"/>
    <property type="match status" value="1"/>
</dbReference>
<gene>
    <name evidence="3" type="ORF">BON22_1343</name>
    <name evidence="2" type="ORF">CYFA0S_16e02542g</name>
</gene>
<keyword evidence="4" id="KW-1185">Reference proteome</keyword>
<evidence type="ECO:0000313" key="2">
    <source>
        <dbReference type="EMBL" id="CDR45135.1"/>
    </source>
</evidence>
<dbReference type="PANTHER" id="PTHR28158">
    <property type="entry name" value="37S RIBOSOMAL PROTEIN S35, MITOCHONDRIAL"/>
    <property type="match status" value="1"/>
</dbReference>
<dbReference type="OMA" id="KYAMRQF"/>
<name>A0A061B5Q1_CYBFA</name>
<dbReference type="EMBL" id="MPUK01000002">
    <property type="protein sequence ID" value="ONH69131.1"/>
    <property type="molecule type" value="Genomic_DNA"/>
</dbReference>
<reference evidence="4" key="2">
    <citation type="journal article" date="2017" name="Genome Announc.">
        <title>Genome sequences of Cyberlindnera fabianii 65, Pichia kudriavzevii 129, and Saccharomyces cerevisiae 131 isolated from fermented masau fruits in Zimbabwe.</title>
        <authorList>
            <person name="van Rijswijck I.M.H."/>
            <person name="Derks M.F.L."/>
            <person name="Abee T."/>
            <person name="de Ridder D."/>
            <person name="Smid E.J."/>
        </authorList>
    </citation>
    <scope>NUCLEOTIDE SEQUENCE [LARGE SCALE GENOMIC DNA]</scope>
    <source>
        <strain evidence="4">65</strain>
    </source>
</reference>
<dbReference type="Pfam" id="PF12298">
    <property type="entry name" value="Bot1p"/>
    <property type="match status" value="1"/>
</dbReference>
<proteinExistence type="predicted"/>
<accession>A0A061B5Q1</accession>
<evidence type="ECO:0000313" key="3">
    <source>
        <dbReference type="EMBL" id="ONH69131.1"/>
    </source>
</evidence>
<protein>
    <submittedName>
        <fullName evidence="2">CYFA0S16e02542g1_1</fullName>
    </submittedName>
</protein>
<dbReference type="AlphaFoldDB" id="A0A061B5Q1"/>
<dbReference type="InterPro" id="IPR021036">
    <property type="entry name" value="Ribosomal_mS45"/>
</dbReference>